<gene>
    <name evidence="3" type="ORF">MICPUCDRAFT_69656</name>
</gene>
<dbReference type="Proteomes" id="UP000001876">
    <property type="component" value="Unassembled WGS sequence"/>
</dbReference>
<feature type="domain" description="Histone deacetylase" evidence="2">
    <location>
        <begin position="53"/>
        <end position="129"/>
    </location>
</feature>
<dbReference type="Gene3D" id="3.40.800.20">
    <property type="entry name" value="Histone deacetylase domain"/>
    <property type="match status" value="1"/>
</dbReference>
<feature type="region of interest" description="Disordered" evidence="1">
    <location>
        <begin position="1"/>
        <end position="29"/>
    </location>
</feature>
<sequence length="145" mass="15241">MWSGNAGSGRAKQSPVGTRARVSVKRNRDDDLDGGGAALAAAKAAAEAAVAAAAPQGGRHEWMRRLKDRILPPLRAFKPDLLIISAGFDAANHDVGNVGVDRRGTRAAGINLTPDDYEEMTARLCGPCWRVGTGTSPGPRVGRRD</sequence>
<reference evidence="3 4" key="1">
    <citation type="journal article" date="2009" name="Science">
        <title>Green evolution and dynamic adaptations revealed by genomes of the marine picoeukaryotes Micromonas.</title>
        <authorList>
            <person name="Worden A.Z."/>
            <person name="Lee J.H."/>
            <person name="Mock T."/>
            <person name="Rouze P."/>
            <person name="Simmons M.P."/>
            <person name="Aerts A.L."/>
            <person name="Allen A.E."/>
            <person name="Cuvelier M.L."/>
            <person name="Derelle E."/>
            <person name="Everett M.V."/>
            <person name="Foulon E."/>
            <person name="Grimwood J."/>
            <person name="Gundlach H."/>
            <person name="Henrissat B."/>
            <person name="Napoli C."/>
            <person name="McDonald S.M."/>
            <person name="Parker M.S."/>
            <person name="Rombauts S."/>
            <person name="Salamov A."/>
            <person name="Von Dassow P."/>
            <person name="Badger J.H."/>
            <person name="Coutinho P.M."/>
            <person name="Demir E."/>
            <person name="Dubchak I."/>
            <person name="Gentemann C."/>
            <person name="Eikrem W."/>
            <person name="Gready J.E."/>
            <person name="John U."/>
            <person name="Lanier W."/>
            <person name="Lindquist E.A."/>
            <person name="Lucas S."/>
            <person name="Mayer K.F."/>
            <person name="Moreau H."/>
            <person name="Not F."/>
            <person name="Otillar R."/>
            <person name="Panaud O."/>
            <person name="Pangilinan J."/>
            <person name="Paulsen I."/>
            <person name="Piegu B."/>
            <person name="Poliakov A."/>
            <person name="Robbens S."/>
            <person name="Schmutz J."/>
            <person name="Toulza E."/>
            <person name="Wyss T."/>
            <person name="Zelensky A."/>
            <person name="Zhou K."/>
            <person name="Armbrust E.V."/>
            <person name="Bhattacharya D."/>
            <person name="Goodenough U.W."/>
            <person name="Van de Peer Y."/>
            <person name="Grigoriev I.V."/>
        </authorList>
    </citation>
    <scope>NUCLEOTIDE SEQUENCE [LARGE SCALE GENOMIC DNA]</scope>
    <source>
        <strain evidence="3 4">CCMP1545</strain>
    </source>
</reference>
<dbReference type="SUPFAM" id="SSF52768">
    <property type="entry name" value="Arginase/deacetylase"/>
    <property type="match status" value="1"/>
</dbReference>
<dbReference type="OrthoDB" id="564793at2759"/>
<evidence type="ECO:0000259" key="2">
    <source>
        <dbReference type="Pfam" id="PF00850"/>
    </source>
</evidence>
<organism evidence="4">
    <name type="scientific">Micromonas pusilla (strain CCMP1545)</name>
    <name type="common">Picoplanktonic green alga</name>
    <dbReference type="NCBI Taxonomy" id="564608"/>
    <lineage>
        <taxon>Eukaryota</taxon>
        <taxon>Viridiplantae</taxon>
        <taxon>Chlorophyta</taxon>
        <taxon>Mamiellophyceae</taxon>
        <taxon>Mamiellales</taxon>
        <taxon>Mamiellaceae</taxon>
        <taxon>Micromonas</taxon>
    </lineage>
</organism>
<evidence type="ECO:0000256" key="1">
    <source>
        <dbReference type="SAM" id="MobiDB-lite"/>
    </source>
</evidence>
<dbReference type="InterPro" id="IPR037138">
    <property type="entry name" value="His_deacetylse_dom_sf"/>
</dbReference>
<dbReference type="STRING" id="564608.C1MUS5"/>
<dbReference type="InterPro" id="IPR023801">
    <property type="entry name" value="His_deacetylse_dom"/>
</dbReference>
<dbReference type="RefSeq" id="XP_003059549.1">
    <property type="nucleotide sequence ID" value="XM_003059503.1"/>
</dbReference>
<proteinExistence type="predicted"/>
<accession>C1MUS5</accession>
<dbReference type="InterPro" id="IPR023696">
    <property type="entry name" value="Ureohydrolase_dom_sf"/>
</dbReference>
<dbReference type="Pfam" id="PF00850">
    <property type="entry name" value="Hist_deacetyl"/>
    <property type="match status" value="1"/>
</dbReference>
<evidence type="ECO:0000313" key="3">
    <source>
        <dbReference type="EMBL" id="EEH56681.1"/>
    </source>
</evidence>
<dbReference type="AlphaFoldDB" id="C1MUS5"/>
<dbReference type="KEGG" id="mpp:MICPUCDRAFT_69656"/>
<keyword evidence="4" id="KW-1185">Reference proteome</keyword>
<name>C1MUS5_MICPC</name>
<dbReference type="EMBL" id="GG663740">
    <property type="protein sequence ID" value="EEH56681.1"/>
    <property type="molecule type" value="Genomic_DNA"/>
</dbReference>
<dbReference type="GeneID" id="9684685"/>
<evidence type="ECO:0000313" key="4">
    <source>
        <dbReference type="Proteomes" id="UP000001876"/>
    </source>
</evidence>
<protein>
    <submittedName>
        <fullName evidence="3">Predicted protein</fullName>
    </submittedName>
</protein>